<proteinExistence type="predicted"/>
<organism evidence="1 2">
    <name type="scientific">Adineta steineri</name>
    <dbReference type="NCBI Taxonomy" id="433720"/>
    <lineage>
        <taxon>Eukaryota</taxon>
        <taxon>Metazoa</taxon>
        <taxon>Spiralia</taxon>
        <taxon>Gnathifera</taxon>
        <taxon>Rotifera</taxon>
        <taxon>Eurotatoria</taxon>
        <taxon>Bdelloidea</taxon>
        <taxon>Adinetida</taxon>
        <taxon>Adinetidae</taxon>
        <taxon>Adineta</taxon>
    </lineage>
</organism>
<sequence>HLTLTYVDCYALGTQGIGPLQQ</sequence>
<name>A0A820NIM4_9BILA</name>
<evidence type="ECO:0000313" key="2">
    <source>
        <dbReference type="Proteomes" id="UP000663881"/>
    </source>
</evidence>
<comment type="caution">
    <text evidence="1">The sequence shown here is derived from an EMBL/GenBank/DDBJ whole genome shotgun (WGS) entry which is preliminary data.</text>
</comment>
<dbReference type="EMBL" id="CAJOAY010026273">
    <property type="protein sequence ID" value="CAF4389579.1"/>
    <property type="molecule type" value="Genomic_DNA"/>
</dbReference>
<accession>A0A820NIM4</accession>
<gene>
    <name evidence="1" type="ORF">OKA104_LOCUS50800</name>
</gene>
<evidence type="ECO:0000313" key="1">
    <source>
        <dbReference type="EMBL" id="CAF4389579.1"/>
    </source>
</evidence>
<feature type="non-terminal residue" evidence="1">
    <location>
        <position position="1"/>
    </location>
</feature>
<dbReference type="Proteomes" id="UP000663881">
    <property type="component" value="Unassembled WGS sequence"/>
</dbReference>
<protein>
    <submittedName>
        <fullName evidence="1">Uncharacterized protein</fullName>
    </submittedName>
</protein>
<dbReference type="AlphaFoldDB" id="A0A820NIM4"/>
<reference evidence="1" key="1">
    <citation type="submission" date="2021-02" db="EMBL/GenBank/DDBJ databases">
        <authorList>
            <person name="Nowell W R."/>
        </authorList>
    </citation>
    <scope>NUCLEOTIDE SEQUENCE</scope>
</reference>